<evidence type="ECO:0000259" key="1">
    <source>
        <dbReference type="Pfam" id="PF10593"/>
    </source>
</evidence>
<dbReference type="EMBL" id="FOCT01000006">
    <property type="protein sequence ID" value="SEN73417.1"/>
    <property type="molecule type" value="Genomic_DNA"/>
</dbReference>
<name>A0A1H8IZS4_9PROT</name>
<protein>
    <submittedName>
        <fullName evidence="2">Z1 domain-containing protein</fullName>
    </submittedName>
</protein>
<dbReference type="Pfam" id="PF10593">
    <property type="entry name" value="Z1"/>
    <property type="match status" value="1"/>
</dbReference>
<feature type="domain" description="Putative endonuclease Z1" evidence="1">
    <location>
        <begin position="453"/>
        <end position="687"/>
    </location>
</feature>
<proteinExistence type="predicted"/>
<gene>
    <name evidence="2" type="ORF">SAMN05216404_106226</name>
</gene>
<dbReference type="AlphaFoldDB" id="A0A1H8IZS4"/>
<accession>A0A1H8IZS4</accession>
<dbReference type="Proteomes" id="UP000183898">
    <property type="component" value="Unassembled WGS sequence"/>
</dbReference>
<evidence type="ECO:0000313" key="2">
    <source>
        <dbReference type="EMBL" id="SEN73417.1"/>
    </source>
</evidence>
<dbReference type="InterPro" id="IPR018310">
    <property type="entry name" value="Put_endonuclease_Z1-dom"/>
</dbReference>
<reference evidence="2 3" key="1">
    <citation type="submission" date="2016-10" db="EMBL/GenBank/DDBJ databases">
        <authorList>
            <person name="de Groot N.N."/>
        </authorList>
    </citation>
    <scope>NUCLEOTIDE SEQUENCE [LARGE SCALE GENOMIC DNA]</scope>
    <source>
        <strain evidence="2 3">Nl18</strain>
    </source>
</reference>
<organism evidence="2 3">
    <name type="scientific">Nitrosospira multiformis</name>
    <dbReference type="NCBI Taxonomy" id="1231"/>
    <lineage>
        <taxon>Bacteria</taxon>
        <taxon>Pseudomonadati</taxon>
        <taxon>Pseudomonadota</taxon>
        <taxon>Betaproteobacteria</taxon>
        <taxon>Nitrosomonadales</taxon>
        <taxon>Nitrosomonadaceae</taxon>
        <taxon>Nitrosospira</taxon>
    </lineage>
</organism>
<evidence type="ECO:0000313" key="3">
    <source>
        <dbReference type="Proteomes" id="UP000183898"/>
    </source>
</evidence>
<sequence length="975" mass="109897">MSKKLKITAEEIKQKVVKFVQELLLDEEDRCAITPALIAAKIDMVVAMKPSWGEDLHRDAVTDELIRRFSLWIGQNTTLRSDVGHVPWLNSSRKQDWRYWQRYREWLERKLSWKAVEALNKSTDSILELLEDPTREGHWDRRGLVVGHVQSGKTGSYTGLICKAADAGYKIIIVLAGLHNNLRSQTQIRLEEGFLGYKTLADRETASVIGVGEIDSDKNIYPNCATNRSNAGDFSTRIARHLAISPEERPWLFVVKKNKTVLRELLKWVQNHAADTNLPRTDGLEGFDDGLPRVQKIVTKLPLLIIDDEADHASVDTQEQVFDADGNPDEEHSPTTINRLIRRLLHSFSRAAYIGYTATPFANIFIHERGETREEGPDLFPSSFIINLAAPSNYIGPAQIFGLLSPEGRQGGLPLVRHIRDHASEDGRSGWMPIKHRNGHQPLYNGFASLPPSLVEAIDAFVLACAARRVRGHESEHCSMLVHVTRFNSVQREVHRQVVAQIEHMRQRILRSIDHEQTLIRMKSLWETDFIPNGTAIRKAQPNQTSFLIPSWDKILAVLPDAISDIEIRMINGTAKDALDYDEHDGSGLKVIAIGGDKLSRGLTLNGLCVSYFLRASRMYDTLMQMGRWFGYRPDYLDLCRSYTTTELSDWFGHITDAAEELREEFDLMAASGATPRDYGLKVQSHSVLMVTSRLKMRAARNLMLSFSGQLLETVSLYRDPSILEHNFRVTRRLLCSLNNPEVNPVRIRAHSRQEWKGFLWHDVAVECIVDFLMAYRTHPEAYKVNSVLIAEFVQSMAIAGELIRWTIALIGGGEGTAEEICDGIKVNMLKRVNSSSSENRYSIGRLISPRDEAIDLDEAAWEAALTATRQSWHADPARHKENKEPELPNGLAVRTIRGFGANGVAARPDRGLLLLYALDPKLADPEPDHTPPIFPPDTPPIIAFGVSFPGSNSGFKVQYKVNNVLWEQEYGAAE</sequence>